<reference evidence="3" key="1">
    <citation type="submission" date="2014-04" db="EMBL/GenBank/DDBJ databases">
        <title>Evolutionary Origins and Diversification of the Mycorrhizal Mutualists.</title>
        <authorList>
            <consortium name="DOE Joint Genome Institute"/>
            <consortium name="Mycorrhizal Genomics Consortium"/>
            <person name="Kohler A."/>
            <person name="Kuo A."/>
            <person name="Nagy L.G."/>
            <person name="Floudas D."/>
            <person name="Copeland A."/>
            <person name="Barry K.W."/>
            <person name="Cichocki N."/>
            <person name="Veneault-Fourrey C."/>
            <person name="LaButti K."/>
            <person name="Lindquist E.A."/>
            <person name="Lipzen A."/>
            <person name="Lundell T."/>
            <person name="Morin E."/>
            <person name="Murat C."/>
            <person name="Riley R."/>
            <person name="Ohm R."/>
            <person name="Sun H."/>
            <person name="Tunlid A."/>
            <person name="Henrissat B."/>
            <person name="Grigoriev I.V."/>
            <person name="Hibbett D.S."/>
            <person name="Martin F."/>
        </authorList>
    </citation>
    <scope>NUCLEOTIDE SEQUENCE [LARGE SCALE GENOMIC DNA]</scope>
    <source>
        <strain evidence="3">FD-334 SS-4</strain>
    </source>
</reference>
<accession>A0A0D2Q150</accession>
<evidence type="ECO:0000256" key="1">
    <source>
        <dbReference type="SAM" id="MobiDB-lite"/>
    </source>
</evidence>
<organism evidence="2 3">
    <name type="scientific">Hypholoma sublateritium (strain FD-334 SS-4)</name>
    <dbReference type="NCBI Taxonomy" id="945553"/>
    <lineage>
        <taxon>Eukaryota</taxon>
        <taxon>Fungi</taxon>
        <taxon>Dikarya</taxon>
        <taxon>Basidiomycota</taxon>
        <taxon>Agaricomycotina</taxon>
        <taxon>Agaricomycetes</taxon>
        <taxon>Agaricomycetidae</taxon>
        <taxon>Agaricales</taxon>
        <taxon>Agaricineae</taxon>
        <taxon>Strophariaceae</taxon>
        <taxon>Hypholoma</taxon>
    </lineage>
</organism>
<feature type="region of interest" description="Disordered" evidence="1">
    <location>
        <begin position="1"/>
        <end position="34"/>
    </location>
</feature>
<keyword evidence="3" id="KW-1185">Reference proteome</keyword>
<proteinExistence type="predicted"/>
<name>A0A0D2Q150_HYPSF</name>
<dbReference type="OrthoDB" id="3006336at2759"/>
<evidence type="ECO:0000313" key="3">
    <source>
        <dbReference type="Proteomes" id="UP000054270"/>
    </source>
</evidence>
<evidence type="ECO:0000313" key="2">
    <source>
        <dbReference type="EMBL" id="KJA25255.1"/>
    </source>
</evidence>
<dbReference type="AlphaFoldDB" id="A0A0D2Q150"/>
<feature type="non-terminal residue" evidence="2">
    <location>
        <position position="87"/>
    </location>
</feature>
<feature type="compositionally biased region" description="Basic and acidic residues" evidence="1">
    <location>
        <begin position="1"/>
        <end position="21"/>
    </location>
</feature>
<protein>
    <submittedName>
        <fullName evidence="2">Uncharacterized protein</fullName>
    </submittedName>
</protein>
<dbReference type="Proteomes" id="UP000054270">
    <property type="component" value="Unassembled WGS sequence"/>
</dbReference>
<feature type="non-terminal residue" evidence="2">
    <location>
        <position position="1"/>
    </location>
</feature>
<gene>
    <name evidence="2" type="ORF">HYPSUDRAFT_121237</name>
</gene>
<sequence>RWIPSHEDIPESDRVDSEAKSAAEGNQNNKGTKTGILAATLPASKAAVRQEIKKRIKNKNISEFRKTSTRYAKIAAIDPTVPSAKFR</sequence>
<dbReference type="EMBL" id="KN817532">
    <property type="protein sequence ID" value="KJA25255.1"/>
    <property type="molecule type" value="Genomic_DNA"/>
</dbReference>